<evidence type="ECO:0000259" key="10">
    <source>
        <dbReference type="PROSITE" id="PS51715"/>
    </source>
</evidence>
<dbReference type="PANTHER" id="PTHR22796:SF1">
    <property type="entry name" value="VWFA DOMAIN-CONTAINING PROTEIN"/>
    <property type="match status" value="1"/>
</dbReference>
<evidence type="ECO:0000256" key="1">
    <source>
        <dbReference type="ARBA" id="ARBA00009558"/>
    </source>
</evidence>
<dbReference type="EMBL" id="CAJOBC010082915">
    <property type="protein sequence ID" value="CAF4294211.1"/>
    <property type="molecule type" value="Genomic_DNA"/>
</dbReference>
<dbReference type="Gene3D" id="3.90.176.10">
    <property type="entry name" value="Toxin ADP-ribosyltransferase, Chain A, domain 1"/>
    <property type="match status" value="1"/>
</dbReference>
<dbReference type="EC" id="2.4.2.31" evidence="9"/>
<dbReference type="PANTHER" id="PTHR22796">
    <property type="entry name" value="URG4-RELATED"/>
    <property type="match status" value="1"/>
</dbReference>
<protein>
    <recommendedName>
        <fullName evidence="9">NAD(P)(+)--arginine ADP-ribosyltransferase</fullName>
        <ecNumber evidence="9">2.4.2.31</ecNumber>
    </recommendedName>
    <alternativeName>
        <fullName evidence="9">Mono(ADP-ribosyl)transferase</fullName>
    </alternativeName>
</protein>
<dbReference type="OrthoDB" id="2135133at2759"/>
<dbReference type="SUPFAM" id="SSF56399">
    <property type="entry name" value="ADP-ribosylation"/>
    <property type="match status" value="1"/>
</dbReference>
<comment type="similarity">
    <text evidence="8">Belongs to the TRAFAC class dynamin-like GTPase superfamily. GB1/RHD3 GTPase family.</text>
</comment>
<evidence type="ECO:0000256" key="7">
    <source>
        <dbReference type="ARBA" id="ARBA00047597"/>
    </source>
</evidence>
<evidence type="ECO:0000313" key="12">
    <source>
        <dbReference type="EMBL" id="CAF1400196.1"/>
    </source>
</evidence>
<evidence type="ECO:0000256" key="3">
    <source>
        <dbReference type="ARBA" id="ARBA00022679"/>
    </source>
</evidence>
<keyword evidence="9" id="KW-0521">NADP</keyword>
<dbReference type="Pfam" id="PF25683">
    <property type="entry name" value="URGCP_GTPase"/>
    <property type="match status" value="1"/>
</dbReference>
<keyword evidence="14" id="KW-1185">Reference proteome</keyword>
<keyword evidence="3 9" id="KW-0808">Transferase</keyword>
<evidence type="ECO:0000259" key="11">
    <source>
        <dbReference type="PROSITE" id="PS51717"/>
    </source>
</evidence>
<dbReference type="InterPro" id="IPR027417">
    <property type="entry name" value="P-loop_NTPase"/>
</dbReference>
<comment type="caution">
    <text evidence="12">The sequence shown here is derived from an EMBL/GenBank/DDBJ whole genome shotgun (WGS) entry which is preliminary data.</text>
</comment>
<dbReference type="SUPFAM" id="SSF52540">
    <property type="entry name" value="P-loop containing nucleoside triphosphate hydrolases"/>
    <property type="match status" value="2"/>
</dbReference>
<accession>A0A815KUA8</accession>
<evidence type="ECO:0000256" key="8">
    <source>
        <dbReference type="PROSITE-ProRule" id="PRU01052"/>
    </source>
</evidence>
<dbReference type="InterPro" id="IPR000768">
    <property type="entry name" value="ART"/>
</dbReference>
<dbReference type="EMBL" id="CAJNOQ010017494">
    <property type="protein sequence ID" value="CAF1400196.1"/>
    <property type="molecule type" value="Genomic_DNA"/>
</dbReference>
<feature type="domain" description="GB1/RHD3-type G" evidence="10">
    <location>
        <begin position="752"/>
        <end position="853"/>
    </location>
</feature>
<dbReference type="GO" id="GO:0005525">
    <property type="term" value="F:GTP binding"/>
    <property type="evidence" value="ECO:0007669"/>
    <property type="project" value="UniProtKB-KW"/>
</dbReference>
<comment type="catalytic activity">
    <reaction evidence="7 9">
        <text>L-arginyl-[protein] + NAD(+) = N(omega)-(ADP-D-ribosyl)-L-arginyl-[protein] + nicotinamide + H(+)</text>
        <dbReference type="Rhea" id="RHEA:19149"/>
        <dbReference type="Rhea" id="RHEA-COMP:10532"/>
        <dbReference type="Rhea" id="RHEA-COMP:15087"/>
        <dbReference type="ChEBI" id="CHEBI:15378"/>
        <dbReference type="ChEBI" id="CHEBI:17154"/>
        <dbReference type="ChEBI" id="CHEBI:29965"/>
        <dbReference type="ChEBI" id="CHEBI:57540"/>
        <dbReference type="ChEBI" id="CHEBI:142554"/>
        <dbReference type="EC" id="2.4.2.31"/>
    </reaction>
</comment>
<proteinExistence type="inferred from homology"/>
<dbReference type="InterPro" id="IPR030383">
    <property type="entry name" value="G_VLIG_dom"/>
</dbReference>
<organism evidence="12 14">
    <name type="scientific">Didymodactylos carnosus</name>
    <dbReference type="NCBI Taxonomy" id="1234261"/>
    <lineage>
        <taxon>Eukaryota</taxon>
        <taxon>Metazoa</taxon>
        <taxon>Spiralia</taxon>
        <taxon>Gnathifera</taxon>
        <taxon>Rotifera</taxon>
        <taxon>Eurotatoria</taxon>
        <taxon>Bdelloidea</taxon>
        <taxon>Philodinida</taxon>
        <taxon>Philodinidae</taxon>
        <taxon>Didymodactylos</taxon>
    </lineage>
</organism>
<evidence type="ECO:0000256" key="2">
    <source>
        <dbReference type="ARBA" id="ARBA00022676"/>
    </source>
</evidence>
<dbReference type="PROSITE" id="PS51715">
    <property type="entry name" value="G_GB1_RHD3"/>
    <property type="match status" value="1"/>
</dbReference>
<feature type="domain" description="VLIG-type G" evidence="11">
    <location>
        <begin position="752"/>
        <end position="928"/>
    </location>
</feature>
<dbReference type="GO" id="GO:0016779">
    <property type="term" value="F:nucleotidyltransferase activity"/>
    <property type="evidence" value="ECO:0007669"/>
    <property type="project" value="UniProtKB-KW"/>
</dbReference>
<dbReference type="AlphaFoldDB" id="A0A815KUA8"/>
<keyword evidence="2 9" id="KW-0328">Glycosyltransferase</keyword>
<evidence type="ECO:0000256" key="4">
    <source>
        <dbReference type="ARBA" id="ARBA00022695"/>
    </source>
</evidence>
<evidence type="ECO:0000256" key="5">
    <source>
        <dbReference type="ARBA" id="ARBA00022741"/>
    </source>
</evidence>
<evidence type="ECO:0000256" key="6">
    <source>
        <dbReference type="ARBA" id="ARBA00023134"/>
    </source>
</evidence>
<dbReference type="PROSITE" id="PS51717">
    <property type="entry name" value="G_VLIG"/>
    <property type="match status" value="1"/>
</dbReference>
<dbReference type="Pfam" id="PF01129">
    <property type="entry name" value="ART"/>
    <property type="match status" value="1"/>
</dbReference>
<evidence type="ECO:0000313" key="13">
    <source>
        <dbReference type="EMBL" id="CAF4294211.1"/>
    </source>
</evidence>
<dbReference type="InterPro" id="IPR030386">
    <property type="entry name" value="G_GB1_RHD3_dom"/>
</dbReference>
<evidence type="ECO:0000313" key="14">
    <source>
        <dbReference type="Proteomes" id="UP000663829"/>
    </source>
</evidence>
<name>A0A815KUA8_9BILA</name>
<sequence length="928" mass="106136">MIDKLPESVWIAKANCQHPRDNLTQDESAAIRLYTMGSIHKHLNEMLRSKNRAKSLPPWLPYLKLLLTALCKLPAVKKTVWRGTNVDLSTLYEPGDKRAWWGFSSCTESIEVADPFLGISGCRTLFCIECESGRLITPHSQIEDENEILLLPGFYFQVVGMRKSDDGFPIIHVKEVQSQHRLLESPFSPNERADNQTNSNLDIDECISIKPNHPTYGINVIETGEQNRIAAAANKEQRSILSCVKNSDAAKLNLSELVQAGELMYIGKKRDEILSVIVTQFRQTNNFPLFVDECLIPIMYLIKRYQNLDDFMEALSSKLSQIFLSVTELPKVSLRILIHFLLMKCDVSLSRMIMTLLSKRNPVPFLNPSTTTSQYSIVPEIIHIWNYEMPTLLSFGIGQCSGKSTLLNALFMSTFEESSSSIYFQQTIDIDFGYGFLRTSPRCLNIADTHGRMTKQLLCKIHELFDGFLLHVDYSYLLKNIETVLDFSDILTSRKFCLLLIRDSPSSQLNQNDSLVLTRVSSRIQTFMLPSIANQNKQSKQLIRTLSEILVVKQTFPSPTNDKDFIKNELKRLISDNNYKEHLTKIERTITPLKLKLLQLVRNENYVEKYYPEYSNFVELCIIELKARQNSVKDSGIIFDFFVKILKAPNALMCLNLLAAQLKEECDRFISTGDMAKQLPIERNLSLEVLWRNAIVCTRYQPSDVEEIIIQRYLQSPEAGLPFEIIDGDSYHFPHLFLTKVLSSQMASYFSNNRVLIISVLGPQNSGKSTLLNYMFGTFFDIRDGRCTRGIYGSFMKSNRREFDYILLIDTEGLFGVEREDKEFDRALVLLCLAVSHLVIVNMIGEVNESLKTMLTLCADSLKEMGVSRIPQSIVHFVLNQKADLNIQNHKAAIDNIITDLKAFDLSGILNWKHFILYRMHSRKNVAH</sequence>
<keyword evidence="6" id="KW-0342">GTP-binding</keyword>
<keyword evidence="5" id="KW-0547">Nucleotide-binding</keyword>
<reference evidence="12" key="1">
    <citation type="submission" date="2021-02" db="EMBL/GenBank/DDBJ databases">
        <authorList>
            <person name="Nowell W R."/>
        </authorList>
    </citation>
    <scope>NUCLEOTIDE SEQUENCE</scope>
</reference>
<dbReference type="PROSITE" id="PS51996">
    <property type="entry name" value="TR_MART"/>
    <property type="match status" value="1"/>
</dbReference>
<dbReference type="Gene3D" id="3.40.50.300">
    <property type="entry name" value="P-loop containing nucleotide triphosphate hydrolases"/>
    <property type="match status" value="1"/>
</dbReference>
<gene>
    <name evidence="12" type="ORF">GPM918_LOCUS33228</name>
    <name evidence="13" type="ORF">SRO942_LOCUS33912</name>
</gene>
<dbReference type="Proteomes" id="UP000663829">
    <property type="component" value="Unassembled WGS sequence"/>
</dbReference>
<keyword evidence="9" id="KW-0520">NAD</keyword>
<keyword evidence="4" id="KW-0548">Nucleotidyltransferase</keyword>
<comment type="similarity">
    <text evidence="1 9">Belongs to the Arg-specific ADP-ribosyltransferase family.</text>
</comment>
<evidence type="ECO:0000256" key="9">
    <source>
        <dbReference type="RuleBase" id="RU361228"/>
    </source>
</evidence>
<dbReference type="Proteomes" id="UP000681722">
    <property type="component" value="Unassembled WGS sequence"/>
</dbReference>
<dbReference type="GO" id="GO:0106274">
    <property type="term" value="F:NAD+-protein-arginine ADP-ribosyltransferase activity"/>
    <property type="evidence" value="ECO:0007669"/>
    <property type="project" value="UniProtKB-EC"/>
</dbReference>